<dbReference type="OrthoDB" id="9811314at2"/>
<dbReference type="InterPro" id="IPR011765">
    <property type="entry name" value="Pept_M16_N"/>
</dbReference>
<comment type="similarity">
    <text evidence="1">Belongs to the peptidase M16 family.</text>
</comment>
<dbReference type="InterPro" id="IPR050626">
    <property type="entry name" value="Peptidase_M16"/>
</dbReference>
<dbReference type="PANTHER" id="PTHR43690">
    <property type="entry name" value="NARDILYSIN"/>
    <property type="match status" value="1"/>
</dbReference>
<evidence type="ECO:0000259" key="6">
    <source>
        <dbReference type="Pfam" id="PF00675"/>
    </source>
</evidence>
<evidence type="ECO:0000259" key="7">
    <source>
        <dbReference type="Pfam" id="PF05193"/>
    </source>
</evidence>
<dbReference type="Pfam" id="PF05193">
    <property type="entry name" value="Peptidase_M16_C"/>
    <property type="match status" value="1"/>
</dbReference>
<dbReference type="Pfam" id="PF00675">
    <property type="entry name" value="Peptidase_M16"/>
    <property type="match status" value="1"/>
</dbReference>
<keyword evidence="3" id="KW-0378">Hydrolase</keyword>
<sequence length="445" mass="51067">MSKKRSRAFFCSLLFHVVVTLSSYGQIDTLLLNYEHYTLKNGLDVILQPDPNVEDVSVEFWLRKGISMDQPNQYGFAHFFEHVMPFGKMDSLKRAQLNTYRTGSNAQVKKDYTRFYVKVKPKGVDLALAMVAGRLKAGTDRVTEKRVEFQRKRVLAEIDRNAKNPQWSASGGMAIYTGTFGKNHPYGSSGYGVIENNRNFKLKEFKERYHKIVYADNTVLFVVGNFDVEDTKKQIEAYFKNLPSKVRDHKIIKPTQHVGVNITMQAPHTKDTIQTMVFSWAVPKWGSRDDGTLKLVAAILNTRLNHKSRFPKSVIKHTVSTDMYEFAGQFAIRSTFTTVTDSIAIENLVLDKVTELIKKGVTEAELLNAKQSEISDIKEMQQRLGFQWSRTELLGEGFLFTADPGFYMKRLEEQLQLTREDVKKGAEKWLKRKPFRVLFVSGKKE</sequence>
<comment type="caution">
    <text evidence="8">The sequence shown here is derived from an EMBL/GenBank/DDBJ whole genome shotgun (WGS) entry which is preliminary data.</text>
</comment>
<dbReference type="AlphaFoldDB" id="A0A023BWU9"/>
<dbReference type="GO" id="GO:0006508">
    <property type="term" value="P:proteolysis"/>
    <property type="evidence" value="ECO:0007669"/>
    <property type="project" value="UniProtKB-KW"/>
</dbReference>
<dbReference type="GO" id="GO:0046872">
    <property type="term" value="F:metal ion binding"/>
    <property type="evidence" value="ECO:0007669"/>
    <property type="project" value="InterPro"/>
</dbReference>
<dbReference type="GO" id="GO:0008237">
    <property type="term" value="F:metallopeptidase activity"/>
    <property type="evidence" value="ECO:0007669"/>
    <property type="project" value="UniProtKB-KW"/>
</dbReference>
<name>A0A023BWU9_9FLAO</name>
<dbReference type="RefSeq" id="WP_034241630.1">
    <property type="nucleotide sequence ID" value="NZ_AQRA01000004.1"/>
</dbReference>
<dbReference type="InterPro" id="IPR011249">
    <property type="entry name" value="Metalloenz_LuxS/M16"/>
</dbReference>
<feature type="domain" description="Peptidase M16 C-terminal" evidence="7">
    <location>
        <begin position="200"/>
        <end position="371"/>
    </location>
</feature>
<evidence type="ECO:0000256" key="4">
    <source>
        <dbReference type="ARBA" id="ARBA00022833"/>
    </source>
</evidence>
<dbReference type="InterPro" id="IPR007863">
    <property type="entry name" value="Peptidase_M16_C"/>
</dbReference>
<keyword evidence="4" id="KW-0862">Zinc</keyword>
<feature type="domain" description="Peptidase M16 N-terminal" evidence="6">
    <location>
        <begin position="45"/>
        <end position="166"/>
    </location>
</feature>
<dbReference type="EMBL" id="AQRA01000004">
    <property type="protein sequence ID" value="EZH74108.1"/>
    <property type="molecule type" value="Genomic_DNA"/>
</dbReference>
<dbReference type="STRING" id="1317122.ATO12_14635"/>
<evidence type="ECO:0000313" key="9">
    <source>
        <dbReference type="Proteomes" id="UP000023541"/>
    </source>
</evidence>
<accession>A0A023BWU9</accession>
<dbReference type="SUPFAM" id="SSF63411">
    <property type="entry name" value="LuxS/MPP-like metallohydrolase"/>
    <property type="match status" value="2"/>
</dbReference>
<organism evidence="8 9">
    <name type="scientific">Aquimarina atlantica</name>
    <dbReference type="NCBI Taxonomy" id="1317122"/>
    <lineage>
        <taxon>Bacteria</taxon>
        <taxon>Pseudomonadati</taxon>
        <taxon>Bacteroidota</taxon>
        <taxon>Flavobacteriia</taxon>
        <taxon>Flavobacteriales</taxon>
        <taxon>Flavobacteriaceae</taxon>
        <taxon>Aquimarina</taxon>
    </lineage>
</organism>
<keyword evidence="5" id="KW-0482">Metalloprotease</keyword>
<evidence type="ECO:0000256" key="3">
    <source>
        <dbReference type="ARBA" id="ARBA00022801"/>
    </source>
</evidence>
<dbReference type="Gene3D" id="3.30.830.10">
    <property type="entry name" value="Metalloenzyme, LuxS/M16 peptidase-like"/>
    <property type="match status" value="2"/>
</dbReference>
<evidence type="ECO:0000256" key="5">
    <source>
        <dbReference type="ARBA" id="ARBA00023049"/>
    </source>
</evidence>
<reference evidence="8 9" key="1">
    <citation type="submission" date="2014-04" db="EMBL/GenBank/DDBJ databases">
        <title>Aquimarina sp. 22II-S11-z7 Genome Sequencing.</title>
        <authorList>
            <person name="Lai Q."/>
        </authorList>
    </citation>
    <scope>NUCLEOTIDE SEQUENCE [LARGE SCALE GENOMIC DNA]</scope>
    <source>
        <strain evidence="8 9">22II-S11-z7</strain>
    </source>
</reference>
<evidence type="ECO:0008006" key="10">
    <source>
        <dbReference type="Google" id="ProtNLM"/>
    </source>
</evidence>
<gene>
    <name evidence="8" type="ORF">ATO12_14635</name>
</gene>
<evidence type="ECO:0000256" key="2">
    <source>
        <dbReference type="ARBA" id="ARBA00022670"/>
    </source>
</evidence>
<proteinExistence type="inferred from homology"/>
<evidence type="ECO:0000256" key="1">
    <source>
        <dbReference type="ARBA" id="ARBA00007261"/>
    </source>
</evidence>
<protein>
    <recommendedName>
        <fullName evidence="10">Peptidase M16</fullName>
    </recommendedName>
</protein>
<keyword evidence="2" id="KW-0645">Protease</keyword>
<keyword evidence="9" id="KW-1185">Reference proteome</keyword>
<evidence type="ECO:0000313" key="8">
    <source>
        <dbReference type="EMBL" id="EZH74108.1"/>
    </source>
</evidence>
<dbReference type="Proteomes" id="UP000023541">
    <property type="component" value="Unassembled WGS sequence"/>
</dbReference>
<dbReference type="eggNOG" id="COG0612">
    <property type="taxonomic scope" value="Bacteria"/>
</dbReference>
<dbReference type="PANTHER" id="PTHR43690:SF17">
    <property type="entry name" value="PROTEIN YHJJ"/>
    <property type="match status" value="1"/>
</dbReference>